<dbReference type="InParanoid" id="A0A1X7TV20"/>
<dbReference type="InterPro" id="IPR053164">
    <property type="entry name" value="IS1016-like_transposase"/>
</dbReference>
<evidence type="ECO:0008006" key="2">
    <source>
        <dbReference type="Google" id="ProtNLM"/>
    </source>
</evidence>
<organism evidence="1">
    <name type="scientific">Amphimedon queenslandica</name>
    <name type="common">Sponge</name>
    <dbReference type="NCBI Taxonomy" id="400682"/>
    <lineage>
        <taxon>Eukaryota</taxon>
        <taxon>Metazoa</taxon>
        <taxon>Porifera</taxon>
        <taxon>Demospongiae</taxon>
        <taxon>Heteroscleromorpha</taxon>
        <taxon>Haplosclerida</taxon>
        <taxon>Niphatidae</taxon>
        <taxon>Amphimedon</taxon>
    </lineage>
</organism>
<dbReference type="EnsemblMetazoa" id="Aqu2.1.19131_001">
    <property type="protein sequence ID" value="Aqu2.1.19131_001"/>
    <property type="gene ID" value="Aqu2.1.19131"/>
</dbReference>
<dbReference type="PANTHER" id="PTHR47163:SF3">
    <property type="entry name" value="PROTEIN CBG18017"/>
    <property type="match status" value="1"/>
</dbReference>
<dbReference type="PANTHER" id="PTHR47163">
    <property type="entry name" value="DDE_TNP_IS1595 DOMAIN-CONTAINING PROTEIN"/>
    <property type="match status" value="1"/>
</dbReference>
<dbReference type="AlphaFoldDB" id="A0A1X7TV20"/>
<proteinExistence type="predicted"/>
<sequence length="70" mass="7937">MSDCWKAYSKLEQLCYKHGMVNHSVEFVNSDTVEHTQMIESTGVQSRQVSQHTVLESTCMSPILQNASFV</sequence>
<reference evidence="1" key="1">
    <citation type="submission" date="2017-05" db="UniProtKB">
        <authorList>
            <consortium name="EnsemblMetazoa"/>
        </authorList>
    </citation>
    <scope>IDENTIFICATION</scope>
</reference>
<protein>
    <recommendedName>
        <fullName evidence="2">ISXO2-like transposase domain-containing protein</fullName>
    </recommendedName>
</protein>
<accession>A0A1X7TV20</accession>
<evidence type="ECO:0000313" key="1">
    <source>
        <dbReference type="EnsemblMetazoa" id="Aqu2.1.19131_001"/>
    </source>
</evidence>
<name>A0A1X7TV20_AMPQE</name>